<dbReference type="InterPro" id="IPR050248">
    <property type="entry name" value="Polysacc_deacetylase_ArnD"/>
</dbReference>
<organism evidence="3 4">
    <name type="scientific">Pseudogulbenkiania subflava DSM 22618</name>
    <dbReference type="NCBI Taxonomy" id="1123014"/>
    <lineage>
        <taxon>Bacteria</taxon>
        <taxon>Pseudomonadati</taxon>
        <taxon>Pseudomonadota</taxon>
        <taxon>Betaproteobacteria</taxon>
        <taxon>Neisseriales</taxon>
        <taxon>Chromobacteriaceae</taxon>
        <taxon>Pseudogulbenkiania</taxon>
    </lineage>
</organism>
<keyword evidence="1" id="KW-1133">Transmembrane helix</keyword>
<name>A0A1Y6BXA1_9NEIS</name>
<dbReference type="PANTHER" id="PTHR10587:SF137">
    <property type="entry name" value="4-DEOXY-4-FORMAMIDO-L-ARABINOSE-PHOSPHOUNDECAPRENOL DEFORMYLASE ARND-RELATED"/>
    <property type="match status" value="1"/>
</dbReference>
<dbReference type="InterPro" id="IPR011330">
    <property type="entry name" value="Glyco_hydro/deAcase_b/a-brl"/>
</dbReference>
<accession>A0A1Y6BXA1</accession>
<proteinExistence type="predicted"/>
<feature type="transmembrane region" description="Helical" evidence="1">
    <location>
        <begin position="9"/>
        <end position="26"/>
    </location>
</feature>
<evidence type="ECO:0000313" key="4">
    <source>
        <dbReference type="Proteomes" id="UP000192920"/>
    </source>
</evidence>
<dbReference type="SUPFAM" id="SSF88713">
    <property type="entry name" value="Glycoside hydrolase/deacetylase"/>
    <property type="match status" value="1"/>
</dbReference>
<dbReference type="PANTHER" id="PTHR10587">
    <property type="entry name" value="GLYCOSYL TRANSFERASE-RELATED"/>
    <property type="match status" value="1"/>
</dbReference>
<feature type="transmembrane region" description="Helical" evidence="1">
    <location>
        <begin position="32"/>
        <end position="51"/>
    </location>
</feature>
<dbReference type="RefSeq" id="WP_085276453.1">
    <property type="nucleotide sequence ID" value="NZ_FXAG01000010.1"/>
</dbReference>
<gene>
    <name evidence="3" type="ORF">SAMN02745746_02201</name>
</gene>
<reference evidence="4" key="1">
    <citation type="submission" date="2017-04" db="EMBL/GenBank/DDBJ databases">
        <authorList>
            <person name="Varghese N."/>
            <person name="Submissions S."/>
        </authorList>
    </citation>
    <scope>NUCLEOTIDE SEQUENCE [LARGE SCALE GENOMIC DNA]</scope>
    <source>
        <strain evidence="4">DSM 22618</strain>
    </source>
</reference>
<dbReference type="GO" id="GO:0005975">
    <property type="term" value="P:carbohydrate metabolic process"/>
    <property type="evidence" value="ECO:0007669"/>
    <property type="project" value="InterPro"/>
</dbReference>
<feature type="domain" description="NodB homology" evidence="2">
    <location>
        <begin position="72"/>
        <end position="261"/>
    </location>
</feature>
<evidence type="ECO:0000313" key="3">
    <source>
        <dbReference type="EMBL" id="SMF25838.1"/>
    </source>
</evidence>
<keyword evidence="1" id="KW-0812">Transmembrane</keyword>
<evidence type="ECO:0000256" key="1">
    <source>
        <dbReference type="SAM" id="Phobius"/>
    </source>
</evidence>
<dbReference type="Pfam" id="PF01522">
    <property type="entry name" value="Polysacc_deac_1"/>
    <property type="match status" value="1"/>
</dbReference>
<dbReference type="Gene3D" id="3.20.20.370">
    <property type="entry name" value="Glycoside hydrolase/deacetylase"/>
    <property type="match status" value="1"/>
</dbReference>
<dbReference type="GO" id="GO:0016810">
    <property type="term" value="F:hydrolase activity, acting on carbon-nitrogen (but not peptide) bonds"/>
    <property type="evidence" value="ECO:0007669"/>
    <property type="project" value="InterPro"/>
</dbReference>
<keyword evidence="1" id="KW-0472">Membrane</keyword>
<dbReference type="PROSITE" id="PS51677">
    <property type="entry name" value="NODB"/>
    <property type="match status" value="1"/>
</dbReference>
<evidence type="ECO:0000259" key="2">
    <source>
        <dbReference type="PROSITE" id="PS51677"/>
    </source>
</evidence>
<dbReference type="STRING" id="1123014.SAMN02745746_02201"/>
<dbReference type="Proteomes" id="UP000192920">
    <property type="component" value="Unassembled WGS sequence"/>
</dbReference>
<sequence length="267" mass="29357">MKPWRVSPFLKLCIALHGLAVLALLMRPSSWPWLLLALFLLHGGIALAGLLPRCALLGRNLTRLPAAAARRGEVAITIDDGPDPAVTPAVLEILRQYQVPATFFCIGERALRHPDLCRRAVAEGHDIENHGQRHRKHTSLFGPAGWRGEVSEGQATLQAITGRQPLFYRPIAGLRNPFLDPLLQRSGVFLASWTRRGYDTRVRDPDTVYARLVRNLAAGDILLLHDGNAALTSDGKPIILAVLPRLLEELAARQLKPVTLKQACESA</sequence>
<keyword evidence="4" id="KW-1185">Reference proteome</keyword>
<dbReference type="AlphaFoldDB" id="A0A1Y6BXA1"/>
<protein>
    <submittedName>
        <fullName evidence="3">Peptidoglycan/xylan/chitin deacetylase, PgdA/CDA1 family</fullName>
    </submittedName>
</protein>
<dbReference type="CDD" id="cd10917">
    <property type="entry name" value="CE4_NodB_like_6s_7s"/>
    <property type="match status" value="1"/>
</dbReference>
<dbReference type="EMBL" id="FXAG01000010">
    <property type="protein sequence ID" value="SMF25838.1"/>
    <property type="molecule type" value="Genomic_DNA"/>
</dbReference>
<dbReference type="InterPro" id="IPR002509">
    <property type="entry name" value="NODB_dom"/>
</dbReference>